<protein>
    <submittedName>
        <fullName evidence="2">Uncharacterized protein</fullName>
    </submittedName>
</protein>
<accession>K2MVM4</accession>
<dbReference type="AlphaFoldDB" id="K2MVM4"/>
<reference evidence="2 3" key="1">
    <citation type="journal article" date="2012" name="BMC Genomics">
        <title>Comparative genomic analysis of human infective Trypanosoma cruzi lineages with the bat-restricted subspecies T. cruzi marinkellei.</title>
        <authorList>
            <person name="Franzen O."/>
            <person name="Talavera-Lopez C."/>
            <person name="Ochaya S."/>
            <person name="Butler C.E."/>
            <person name="Messenger L.A."/>
            <person name="Lewis M.D."/>
            <person name="Llewellyn M.S."/>
            <person name="Marinkelle C.J."/>
            <person name="Tyler K.M."/>
            <person name="Miles M.A."/>
            <person name="Andersson B."/>
        </authorList>
    </citation>
    <scope>NUCLEOTIDE SEQUENCE [LARGE SCALE GENOMIC DNA]</scope>
    <source>
        <strain evidence="2 3">B7</strain>
    </source>
</reference>
<dbReference type="OrthoDB" id="249199at2759"/>
<keyword evidence="1" id="KW-0175">Coiled coil</keyword>
<dbReference type="Proteomes" id="UP000007350">
    <property type="component" value="Unassembled WGS sequence"/>
</dbReference>
<organism evidence="2 3">
    <name type="scientific">Trypanosoma cruzi marinkellei</name>
    <dbReference type="NCBI Taxonomy" id="85056"/>
    <lineage>
        <taxon>Eukaryota</taxon>
        <taxon>Discoba</taxon>
        <taxon>Euglenozoa</taxon>
        <taxon>Kinetoplastea</taxon>
        <taxon>Metakinetoplastina</taxon>
        <taxon>Trypanosomatida</taxon>
        <taxon>Trypanosomatidae</taxon>
        <taxon>Trypanosoma</taxon>
        <taxon>Schizotrypanum</taxon>
    </lineage>
</organism>
<keyword evidence="3" id="KW-1185">Reference proteome</keyword>
<evidence type="ECO:0000313" key="3">
    <source>
        <dbReference type="Proteomes" id="UP000007350"/>
    </source>
</evidence>
<evidence type="ECO:0000313" key="2">
    <source>
        <dbReference type="EMBL" id="EKF29764.1"/>
    </source>
</evidence>
<sequence>MPFDVVSYTKAQQQRLEEIRRATEKERQLLALYAGKLAHGMHAVPIPPMESAQTTAASNDGGRWCSLNDRAMELHALDEKLLFEEREVERQTFELDGRLQAAERRKAELLSQLALLQHREALLKKEEELLEGVESGAQRASRDLEALSQEMNEEQRAVEARVGEKRTRLAAAKLAARDQQKKREALEARSRLQLEEVQDRIRGHRMELARVNSAVNDKERWLRQEQSRLREAELAAICRLKKDIELMAISLDDKRGHH</sequence>
<name>K2MVM4_TRYCR</name>
<feature type="coiled-coil region" evidence="1">
    <location>
        <begin position="99"/>
        <end position="214"/>
    </location>
</feature>
<comment type="caution">
    <text evidence="2">The sequence shown here is derived from an EMBL/GenBank/DDBJ whole genome shotgun (WGS) entry which is preliminary data.</text>
</comment>
<proteinExistence type="predicted"/>
<dbReference type="EMBL" id="AHKC01012680">
    <property type="protein sequence ID" value="EKF29764.1"/>
    <property type="molecule type" value="Genomic_DNA"/>
</dbReference>
<gene>
    <name evidence="2" type="ORF">MOQ_006436</name>
</gene>
<evidence type="ECO:0000256" key="1">
    <source>
        <dbReference type="SAM" id="Coils"/>
    </source>
</evidence>